<accession>A0A1C4EIW9</accession>
<protein>
    <submittedName>
        <fullName evidence="1">Uncharacterized protein</fullName>
    </submittedName>
</protein>
<dbReference type="RefSeq" id="WP_073516214.1">
    <property type="nucleotide sequence ID" value="NZ_MPOM01000002.1"/>
</dbReference>
<dbReference type="EMBL" id="MPON01000001">
    <property type="protein sequence ID" value="OKA41701.1"/>
    <property type="molecule type" value="Genomic_DNA"/>
</dbReference>
<evidence type="ECO:0000313" key="2">
    <source>
        <dbReference type="Proteomes" id="UP000186535"/>
    </source>
</evidence>
<sequence>MEDIKWHEAEENNDGIKTIAMIELDKKLKGVTMYGYNRIVGYNGIIKGEKVLYKGEEYTVVMVSRLGDFGLSKTGELPYILRACPKDVVKK</sequence>
<organism evidence="1 2">
    <name type="scientific">Bacillus cereus</name>
    <dbReference type="NCBI Taxonomy" id="1396"/>
    <lineage>
        <taxon>Bacteria</taxon>
        <taxon>Bacillati</taxon>
        <taxon>Bacillota</taxon>
        <taxon>Bacilli</taxon>
        <taxon>Bacillales</taxon>
        <taxon>Bacillaceae</taxon>
        <taxon>Bacillus</taxon>
        <taxon>Bacillus cereus group</taxon>
    </lineage>
</organism>
<dbReference type="Proteomes" id="UP000186535">
    <property type="component" value="Unassembled WGS sequence"/>
</dbReference>
<gene>
    <name evidence="1" type="ORF">BJR07_07250</name>
</gene>
<comment type="caution">
    <text evidence="1">The sequence shown here is derived from an EMBL/GenBank/DDBJ whole genome shotgun (WGS) entry which is preliminary data.</text>
</comment>
<dbReference type="AlphaFoldDB" id="A0A1C4EIW9"/>
<reference evidence="1 2" key="1">
    <citation type="submission" date="2016-11" db="EMBL/GenBank/DDBJ databases">
        <title>Identification of Bacillus cereus isolated from egg-white.</title>
        <authorList>
            <person name="Soni A."/>
            <person name="Oey I."/>
            <person name="Silcock P."/>
            <person name="Bremer P."/>
        </authorList>
    </citation>
    <scope>NUCLEOTIDE SEQUENCE [LARGE SCALE GENOMIC DNA]</scope>
    <source>
        <strain evidence="1 2">NZAS03</strain>
    </source>
</reference>
<evidence type="ECO:0000313" key="1">
    <source>
        <dbReference type="EMBL" id="OKA41701.1"/>
    </source>
</evidence>
<name>A0A1C4EIW9_BACCE</name>
<proteinExistence type="predicted"/>